<evidence type="ECO:0000259" key="2">
    <source>
        <dbReference type="Pfam" id="PF11738"/>
    </source>
</evidence>
<gene>
    <name evidence="3" type="ORF">LO55_908</name>
</gene>
<sequence length="338" mass="36218">MRAAACLLPALLALAVPATAQDHGDLLRSPERIEWEAGGLYQGRLADGALFQVALAYPAPDGLPGDAARIMASAFWFARDYTGKARPLAPLKAPPGAMALAPLLDSGAQGPERFAVDLDADRRGGKGSWRQAQDKPAQPFSLKRTVAYRAVALTRPSPQAQAEGSDQPFVFSAVFPVFRDAALDAWVREMAGRCDADLECTNKVVVRWHSKGQLSLDASAWTFGHGAAHGNYRSSMRHYALGGGQAVHTRFTGFVDAGTACRDKVSAALVARLAAQGLSWAEQGALDVFKEPKFIPLPSGIEFHWDPYEVGSFAQGIPSVFLPRAELEGCVRNLPHGD</sequence>
<dbReference type="EMBL" id="JRYB01000001">
    <property type="protein sequence ID" value="OIJ44279.1"/>
    <property type="molecule type" value="Genomic_DNA"/>
</dbReference>
<evidence type="ECO:0000256" key="1">
    <source>
        <dbReference type="SAM" id="SignalP"/>
    </source>
</evidence>
<dbReference type="InterPro" id="IPR037126">
    <property type="entry name" value="PdaC/RsiV-like_sf"/>
</dbReference>
<evidence type="ECO:0000313" key="4">
    <source>
        <dbReference type="Proteomes" id="UP000180246"/>
    </source>
</evidence>
<proteinExistence type="predicted"/>
<dbReference type="AlphaFoldDB" id="A0A1S2NH62"/>
<dbReference type="Pfam" id="PF11738">
    <property type="entry name" value="DUF3298"/>
    <property type="match status" value="1"/>
</dbReference>
<organism evidence="3 4">
    <name type="scientific">Massilia timonae</name>
    <dbReference type="NCBI Taxonomy" id="47229"/>
    <lineage>
        <taxon>Bacteria</taxon>
        <taxon>Pseudomonadati</taxon>
        <taxon>Pseudomonadota</taxon>
        <taxon>Betaproteobacteria</taxon>
        <taxon>Burkholderiales</taxon>
        <taxon>Oxalobacteraceae</taxon>
        <taxon>Telluria group</taxon>
        <taxon>Massilia</taxon>
    </lineage>
</organism>
<accession>A0A1S2NH62</accession>
<dbReference type="Gene3D" id="3.90.640.20">
    <property type="entry name" value="Heat-shock cognate protein, ATPase"/>
    <property type="match status" value="1"/>
</dbReference>
<evidence type="ECO:0000313" key="3">
    <source>
        <dbReference type="EMBL" id="OIJ44279.1"/>
    </source>
</evidence>
<reference evidence="3 4" key="1">
    <citation type="submission" date="2014-10" db="EMBL/GenBank/DDBJ databases">
        <authorList>
            <person name="Seo M.-J."/>
            <person name="Seok Y.J."/>
            <person name="Cha I.-T."/>
        </authorList>
    </citation>
    <scope>NUCLEOTIDE SEQUENCE [LARGE SCALE GENOMIC DNA]</scope>
    <source>
        <strain evidence="3 4">NEU</strain>
    </source>
</reference>
<name>A0A1S2NH62_9BURK</name>
<keyword evidence="1" id="KW-0732">Signal</keyword>
<feature type="chain" id="PRO_5010185951" description="DUF3298 domain-containing protein" evidence="1">
    <location>
        <begin position="21"/>
        <end position="338"/>
    </location>
</feature>
<dbReference type="Proteomes" id="UP000180246">
    <property type="component" value="Unassembled WGS sequence"/>
</dbReference>
<feature type="domain" description="DUF3298" evidence="2">
    <location>
        <begin position="284"/>
        <end position="324"/>
    </location>
</feature>
<dbReference type="InterPro" id="IPR021729">
    <property type="entry name" value="DUF3298"/>
</dbReference>
<protein>
    <recommendedName>
        <fullName evidence="2">DUF3298 domain-containing protein</fullName>
    </recommendedName>
</protein>
<feature type="signal peptide" evidence="1">
    <location>
        <begin position="1"/>
        <end position="20"/>
    </location>
</feature>
<dbReference type="RefSeq" id="WP_071360604.1">
    <property type="nucleotide sequence ID" value="NZ_JRYB01000001.1"/>
</dbReference>
<comment type="caution">
    <text evidence="3">The sequence shown here is derived from an EMBL/GenBank/DDBJ whole genome shotgun (WGS) entry which is preliminary data.</text>
</comment>